<dbReference type="GO" id="GO:0005525">
    <property type="term" value="F:GTP binding"/>
    <property type="evidence" value="ECO:0007669"/>
    <property type="project" value="UniProtKB-KW"/>
</dbReference>
<dbReference type="SUPFAM" id="SSF54980">
    <property type="entry name" value="EF-G C-terminal domain-like"/>
    <property type="match status" value="2"/>
</dbReference>
<dbReference type="Gene3D" id="3.30.230.10">
    <property type="match status" value="1"/>
</dbReference>
<dbReference type="Pfam" id="PF03764">
    <property type="entry name" value="EFG_IV"/>
    <property type="match status" value="1"/>
</dbReference>
<dbReference type="Pfam" id="PF00009">
    <property type="entry name" value="GTP_EFTU"/>
    <property type="match status" value="1"/>
</dbReference>
<comment type="subcellular location">
    <subcellularLocation>
        <location evidence="1">Nucleus</location>
    </subcellularLocation>
</comment>
<evidence type="ECO:0000313" key="10">
    <source>
        <dbReference type="EMBL" id="AAS52561.1"/>
    </source>
</evidence>
<keyword evidence="11" id="KW-1185">Reference proteome</keyword>
<dbReference type="InterPro" id="IPR027417">
    <property type="entry name" value="P-loop_NTPase"/>
</dbReference>
<dbReference type="FunCoup" id="Q757Y4">
    <property type="interactions" value="299"/>
</dbReference>
<evidence type="ECO:0000256" key="6">
    <source>
        <dbReference type="ARBA" id="ARBA00023242"/>
    </source>
</evidence>
<keyword evidence="4" id="KW-0342">GTP-binding</keyword>
<dbReference type="GO" id="GO:0030623">
    <property type="term" value="F:U5 snRNA binding"/>
    <property type="evidence" value="ECO:0000318"/>
    <property type="project" value="GO_Central"/>
</dbReference>
<dbReference type="HOGENOM" id="CLU_002794_11_2_1"/>
<feature type="compositionally biased region" description="Basic and acidic residues" evidence="8">
    <location>
        <begin position="33"/>
        <end position="44"/>
    </location>
</feature>
<dbReference type="SUPFAM" id="SSF52540">
    <property type="entry name" value="P-loop containing nucleoside triphosphate hydrolases"/>
    <property type="match status" value="1"/>
</dbReference>
<keyword evidence="5" id="KW-0508">mRNA splicing</keyword>
<proteinExistence type="predicted"/>
<dbReference type="GO" id="GO:0005682">
    <property type="term" value="C:U5 snRNP"/>
    <property type="evidence" value="ECO:0007669"/>
    <property type="project" value="UniProtKB-ARBA"/>
</dbReference>
<reference evidence="11" key="2">
    <citation type="journal article" date="2013" name="G3 (Bethesda)">
        <title>Genomes of Ashbya fungi isolated from insects reveal four mating-type loci, numerous translocations, lack of transposons, and distinct gene duplications.</title>
        <authorList>
            <person name="Dietrich F.S."/>
            <person name="Voegeli S."/>
            <person name="Kuo S."/>
            <person name="Philippsen P."/>
        </authorList>
    </citation>
    <scope>GENOME REANNOTATION</scope>
    <source>
        <strain evidence="11">ATCC 10895 / CBS 109.51 / FGSC 9923 / NRRL Y-1056</strain>
    </source>
</reference>
<dbReference type="Proteomes" id="UP000000591">
    <property type="component" value="Chromosome V"/>
</dbReference>
<dbReference type="SMART" id="SM00889">
    <property type="entry name" value="EFG_IV"/>
    <property type="match status" value="1"/>
</dbReference>
<dbReference type="InterPro" id="IPR000795">
    <property type="entry name" value="T_Tr_GTP-bd_dom"/>
</dbReference>
<dbReference type="GO" id="GO:0071007">
    <property type="term" value="C:U2-type catalytic step 2 spliceosome"/>
    <property type="evidence" value="ECO:0000318"/>
    <property type="project" value="GO_Central"/>
</dbReference>
<dbReference type="GO" id="GO:0000974">
    <property type="term" value="C:Prp19 complex"/>
    <property type="evidence" value="ECO:0007669"/>
    <property type="project" value="UniProtKB-ARBA"/>
</dbReference>
<dbReference type="PANTHER" id="PTHR42908:SF6">
    <property type="entry name" value="116 KDA U5 SMALL NUCLEAR RIBONUCLEOPROTEIN COMPONENT"/>
    <property type="match status" value="1"/>
</dbReference>
<dbReference type="Gene3D" id="3.90.1430.10">
    <property type="entry name" value="Yeast translation eEF2 (G' domain)"/>
    <property type="match status" value="1"/>
</dbReference>
<dbReference type="OMA" id="YIFRPIR"/>
<dbReference type="GO" id="GO:0005829">
    <property type="term" value="C:cytosol"/>
    <property type="evidence" value="ECO:0000318"/>
    <property type="project" value="GO_Central"/>
</dbReference>
<dbReference type="RefSeq" id="NP_984737.1">
    <property type="nucleotide sequence ID" value="NM_210091.1"/>
</dbReference>
<comment type="function">
    <text evidence="7">Component of the U5 snRNP complex required for pre-mRNA splicing. Binds GTP.</text>
</comment>
<dbReference type="PANTHER" id="PTHR42908">
    <property type="entry name" value="TRANSLATION ELONGATION FACTOR-RELATED"/>
    <property type="match status" value="1"/>
</dbReference>
<dbReference type="EMBL" id="AE016818">
    <property type="protein sequence ID" value="AAS52561.1"/>
    <property type="molecule type" value="Genomic_DNA"/>
</dbReference>
<dbReference type="SMART" id="SM00838">
    <property type="entry name" value="EFG_C"/>
    <property type="match status" value="1"/>
</dbReference>
<dbReference type="SUPFAM" id="SSF50447">
    <property type="entry name" value="Translation proteins"/>
    <property type="match status" value="1"/>
</dbReference>
<dbReference type="InterPro" id="IPR005225">
    <property type="entry name" value="Small_GTP-bd"/>
</dbReference>
<dbReference type="GO" id="GO:0046540">
    <property type="term" value="C:U4/U6 x U5 tri-snRNP complex"/>
    <property type="evidence" value="ECO:0000318"/>
    <property type="project" value="GO_Central"/>
</dbReference>
<dbReference type="GeneID" id="4620924"/>
<dbReference type="FunFam" id="3.30.70.240:FF:000022">
    <property type="entry name" value="U5 snRNP-specific protein"/>
    <property type="match status" value="1"/>
</dbReference>
<dbReference type="InterPro" id="IPR035655">
    <property type="entry name" value="U5-116kDa_C"/>
</dbReference>
<gene>
    <name evidence="10" type="ORF">AGOS_AEL124W</name>
</gene>
<dbReference type="InterPro" id="IPR009000">
    <property type="entry name" value="Transl_B-barrel_sf"/>
</dbReference>
<dbReference type="CDD" id="cd04098">
    <property type="entry name" value="eEF2_C_snRNP"/>
    <property type="match status" value="1"/>
</dbReference>
<dbReference type="CDD" id="cd04090">
    <property type="entry name" value="EF2_II_snRNP"/>
    <property type="match status" value="1"/>
</dbReference>
<dbReference type="AlphaFoldDB" id="Q757Y4"/>
<evidence type="ECO:0000256" key="7">
    <source>
        <dbReference type="ARBA" id="ARBA00055641"/>
    </source>
</evidence>
<dbReference type="Gene3D" id="3.30.70.240">
    <property type="match status" value="1"/>
</dbReference>
<dbReference type="eggNOG" id="KOG0468">
    <property type="taxonomic scope" value="Eukaryota"/>
</dbReference>
<keyword evidence="2" id="KW-0507">mRNA processing</keyword>
<reference evidence="10 11" key="1">
    <citation type="journal article" date="2004" name="Science">
        <title>The Ashbya gossypii genome as a tool for mapping the ancient Saccharomyces cerevisiae genome.</title>
        <authorList>
            <person name="Dietrich F.S."/>
            <person name="Voegeli S."/>
            <person name="Brachat S."/>
            <person name="Lerch A."/>
            <person name="Gates K."/>
            <person name="Steiner S."/>
            <person name="Mohr C."/>
            <person name="Pohlmann R."/>
            <person name="Luedi P."/>
            <person name="Choi S."/>
            <person name="Wing R.A."/>
            <person name="Flavier A."/>
            <person name="Gaffney T.D."/>
            <person name="Philippsen P."/>
        </authorList>
    </citation>
    <scope>NUCLEOTIDE SEQUENCE [LARGE SCALE GENOMIC DNA]</scope>
    <source>
        <strain evidence="11">ATCC 10895 / CBS 109.51 / FGSC 9923 / NRRL Y-1056</strain>
    </source>
</reference>
<dbReference type="InterPro" id="IPR000640">
    <property type="entry name" value="EFG_V-like"/>
</dbReference>
<name>Q757Y4_EREGS</name>
<dbReference type="SUPFAM" id="SSF54211">
    <property type="entry name" value="Ribosomal protein S5 domain 2-like"/>
    <property type="match status" value="1"/>
</dbReference>
<dbReference type="PROSITE" id="PS51722">
    <property type="entry name" value="G_TR_2"/>
    <property type="match status" value="1"/>
</dbReference>
<evidence type="ECO:0000313" key="11">
    <source>
        <dbReference type="Proteomes" id="UP000000591"/>
    </source>
</evidence>
<organism evidence="10 11">
    <name type="scientific">Eremothecium gossypii (strain ATCC 10895 / CBS 109.51 / FGSC 9923 / NRRL Y-1056)</name>
    <name type="common">Yeast</name>
    <name type="synonym">Ashbya gossypii</name>
    <dbReference type="NCBI Taxonomy" id="284811"/>
    <lineage>
        <taxon>Eukaryota</taxon>
        <taxon>Fungi</taxon>
        <taxon>Dikarya</taxon>
        <taxon>Ascomycota</taxon>
        <taxon>Saccharomycotina</taxon>
        <taxon>Saccharomycetes</taxon>
        <taxon>Saccharomycetales</taxon>
        <taxon>Saccharomycetaceae</taxon>
        <taxon>Eremothecium</taxon>
    </lineage>
</organism>
<evidence type="ECO:0000256" key="2">
    <source>
        <dbReference type="ARBA" id="ARBA00022664"/>
    </source>
</evidence>
<keyword evidence="3" id="KW-0547">Nucleotide-binding</keyword>
<dbReference type="FunFam" id="3.40.50.300:FF:000646">
    <property type="entry name" value="U5 small nuclear ribonucleoprotein component"/>
    <property type="match status" value="1"/>
</dbReference>
<dbReference type="NCBIfam" id="TIGR00231">
    <property type="entry name" value="small_GTP"/>
    <property type="match status" value="1"/>
</dbReference>
<evidence type="ECO:0000256" key="5">
    <source>
        <dbReference type="ARBA" id="ARBA00023187"/>
    </source>
</evidence>
<keyword evidence="6" id="KW-0539">Nucleus</keyword>
<evidence type="ECO:0000256" key="1">
    <source>
        <dbReference type="ARBA" id="ARBA00004123"/>
    </source>
</evidence>
<evidence type="ECO:0000259" key="9">
    <source>
        <dbReference type="PROSITE" id="PS51722"/>
    </source>
</evidence>
<dbReference type="Pfam" id="PF00679">
    <property type="entry name" value="EFG_C"/>
    <property type="match status" value="1"/>
</dbReference>
<sequence>MDDDQYDEFGNPLHGDAYESSGDETGETGAQLVRRESADEHGEAARDLVLQRAEESVYGPDVELLVELEDREGLGVPLVKAESERRRVETAVFTQRDRNVPRARYDREYMMQLACAPERCRAACVVGALHSGKTSLLDLLAVQAHERLPYMSKAMRQGWKPLKYTDSLKIEIERGVSMKLNGFTFLGADGRGQSHVLTLIDTPGHVNFMDETAVAMRACDVCIVVVDVVEGLSSVVESLIKRAERLGLPLIFVLNKIDRLLLELKLPVKDCSLKLHALVDKINAYTQGRYSPERGNVLFASSKLGFTFTLEEFVKYYYAPKLQAGSSELVERLWGRVYFHKGQFSLHPNPENEVTFVQFVLKPLYKIITHTLSKDPSDIERLLHQELGISLGDIPPDVDQVPLLKMVMGRVFGDETGLIDAIVKHGQPSTYKSQKELPVNADGTVAHVLKLMEYGGELWSLVRIYSGELRAKDFVSVINESQDVSAIEEDEITKVQVGQVALLGGRYILPVTHASAGQLVLVKGLDEYYTKSATIFTGPAVCFPLIDYYNEPVFKVVVQPQVPSELPKLLDGLNLVHKLYPGAVIKVEETGEQVIFGSGELYLDTLLYDLRQNCAKIEIKVSMPLVKFSEGCSDTSFAAIPVSSPDGKIKLVISAEPLQQELIRDLTRGKLVSSELQDMKTLARKLRNDYGWDSLAARSVRSFHNCNVFLDDTLPDEVDKGLVNAVMRHILQGFKWALREGPLAEEPIYGVQFKLLDLQIEGDHSSSSIQLVALVRRACYIALLTAVPVILEPIYEVDIVVHEVLASIVKNLFAKRRSARIYKIEAIVGTPLIEVKGQMPVIESVGFETDLRLATSGGAMCQMHFWNKIWHKVPGDVMDEEAVIPKLKPAPMDSLSRDFVMKTRRRKGLSSEGYQSNNGPTLEKYIEPELYAKLRERGLV</sequence>
<dbReference type="STRING" id="284811.Q757Y4"/>
<evidence type="ECO:0000256" key="3">
    <source>
        <dbReference type="ARBA" id="ARBA00022741"/>
    </source>
</evidence>
<feature type="domain" description="Tr-type G" evidence="9">
    <location>
        <begin position="118"/>
        <end position="397"/>
    </location>
</feature>
<dbReference type="KEGG" id="ago:AGOS_AEL124W"/>
<dbReference type="Gene3D" id="3.40.50.300">
    <property type="entry name" value="P-loop containing nucleotide triphosphate hydrolases"/>
    <property type="match status" value="1"/>
</dbReference>
<dbReference type="GO" id="GO:0003924">
    <property type="term" value="F:GTPase activity"/>
    <property type="evidence" value="ECO:0000318"/>
    <property type="project" value="GO_Central"/>
</dbReference>
<dbReference type="InParanoid" id="Q757Y4"/>
<dbReference type="Gene3D" id="2.40.30.10">
    <property type="entry name" value="Translation factors"/>
    <property type="match status" value="1"/>
</dbReference>
<dbReference type="CDD" id="cd01683">
    <property type="entry name" value="EF2_IV_snRNP"/>
    <property type="match status" value="1"/>
</dbReference>
<dbReference type="FunFam" id="3.30.70.870:FF:000002">
    <property type="entry name" value="Translation elongation factor 2"/>
    <property type="match status" value="1"/>
</dbReference>
<dbReference type="OrthoDB" id="364892at2759"/>
<dbReference type="InterPro" id="IPR035647">
    <property type="entry name" value="EFG_III/V"/>
</dbReference>
<dbReference type="InterPro" id="IPR020568">
    <property type="entry name" value="Ribosomal_Su5_D2-typ_SF"/>
</dbReference>
<dbReference type="InterPro" id="IPR005517">
    <property type="entry name" value="Transl_elong_EFG/EF2_IV"/>
</dbReference>
<dbReference type="Gene3D" id="3.30.70.870">
    <property type="entry name" value="Elongation Factor G (Translational Gtpase), domain 3"/>
    <property type="match status" value="1"/>
</dbReference>
<protein>
    <submittedName>
        <fullName evidence="10">AEL124Wp</fullName>
    </submittedName>
</protein>
<evidence type="ECO:0000256" key="8">
    <source>
        <dbReference type="SAM" id="MobiDB-lite"/>
    </source>
</evidence>
<feature type="region of interest" description="Disordered" evidence="8">
    <location>
        <begin position="1"/>
        <end position="44"/>
    </location>
</feature>
<dbReference type="CDD" id="cd04167">
    <property type="entry name" value="Snu114p"/>
    <property type="match status" value="1"/>
</dbReference>
<dbReference type="InterPro" id="IPR014721">
    <property type="entry name" value="Ribsml_uS5_D2-typ_fold_subgr"/>
</dbReference>
<evidence type="ECO:0000256" key="4">
    <source>
        <dbReference type="ARBA" id="ARBA00023134"/>
    </source>
</evidence>
<dbReference type="InterPro" id="IPR044121">
    <property type="entry name" value="Snu114_GTP-bd"/>
</dbReference>
<accession>Q757Y4</accession>
<dbReference type="GO" id="GO:0000398">
    <property type="term" value="P:mRNA splicing, via spliceosome"/>
    <property type="evidence" value="ECO:0000318"/>
    <property type="project" value="GO_Central"/>
</dbReference>